<evidence type="ECO:0000256" key="11">
    <source>
        <dbReference type="ARBA" id="ARBA00023224"/>
    </source>
</evidence>
<evidence type="ECO:0000256" key="4">
    <source>
        <dbReference type="ARBA" id="ARBA00022692"/>
    </source>
</evidence>
<dbReference type="FunFam" id="1.20.1070.10:FF:000034">
    <property type="entry name" value="G-protein coupled receptor 1"/>
    <property type="match status" value="1"/>
</dbReference>
<dbReference type="PRINTS" id="PR00526">
    <property type="entry name" value="FMETLEUPHER"/>
</dbReference>
<dbReference type="GO" id="GO:0006954">
    <property type="term" value="P:inflammatory response"/>
    <property type="evidence" value="ECO:0007669"/>
    <property type="project" value="TreeGrafter"/>
</dbReference>
<feature type="region of interest" description="Disordered" evidence="14">
    <location>
        <begin position="86"/>
        <end position="109"/>
    </location>
</feature>
<evidence type="ECO:0000256" key="14">
    <source>
        <dbReference type="SAM" id="MobiDB-lite"/>
    </source>
</evidence>
<keyword evidence="18" id="KW-1185">Reference proteome</keyword>
<feature type="transmembrane region" description="Helical" evidence="15">
    <location>
        <begin position="217"/>
        <end position="239"/>
    </location>
</feature>
<evidence type="ECO:0000313" key="18">
    <source>
        <dbReference type="Proteomes" id="UP000001811"/>
    </source>
</evidence>
<reference evidence="17" key="3">
    <citation type="submission" date="2025-09" db="UniProtKB">
        <authorList>
            <consortium name="Ensembl"/>
        </authorList>
    </citation>
    <scope>IDENTIFICATION</scope>
    <source>
        <strain evidence="17">Thorbecke</strain>
    </source>
</reference>
<evidence type="ECO:0000256" key="15">
    <source>
        <dbReference type="SAM" id="Phobius"/>
    </source>
</evidence>
<comment type="similarity">
    <text evidence="12">Belongs to the chemokine-like receptor (CMKLR) family.</text>
</comment>
<accession>G1TM21</accession>
<dbReference type="GO" id="GO:0007193">
    <property type="term" value="P:adenylate cyclase-inhibiting G protein-coupled receptor signaling pathway"/>
    <property type="evidence" value="ECO:0007669"/>
    <property type="project" value="Ensembl"/>
</dbReference>
<dbReference type="GO" id="GO:0006935">
    <property type="term" value="P:chemotaxis"/>
    <property type="evidence" value="ECO:0007669"/>
    <property type="project" value="Ensembl"/>
</dbReference>
<dbReference type="InterPro" id="IPR000826">
    <property type="entry name" value="Formyl_rcpt-rel"/>
</dbReference>
<keyword evidence="11 13" id="KW-0807">Transducer</keyword>
<evidence type="ECO:0000256" key="6">
    <source>
        <dbReference type="ARBA" id="ARBA00023040"/>
    </source>
</evidence>
<keyword evidence="10" id="KW-0325">Glycoprotein</keyword>
<feature type="transmembrane region" description="Helical" evidence="15">
    <location>
        <begin position="299"/>
        <end position="317"/>
    </location>
</feature>
<keyword evidence="7 15" id="KW-0472">Membrane</keyword>
<dbReference type="EMBL" id="AAGW02038248">
    <property type="status" value="NOT_ANNOTATED_CDS"/>
    <property type="molecule type" value="Genomic_DNA"/>
</dbReference>
<gene>
    <name evidence="17" type="primary">PTGDR2</name>
</gene>
<dbReference type="STRING" id="9986.ENSOCUP00000018027"/>
<keyword evidence="4 13" id="KW-0812">Transmembrane</keyword>
<sequence length="550" mass="60377">MVSGRVSQGQWAAGQDVPWPLHSFLSLSKACWGSHFRAHSNDTMCMCTALGASATSPPWQGWSRNCRHGWRGMRLEHQCDTWQLSPPSATPPLDTQARTHSGAESGFLPQPHSLPPPACCLSSAYCWELPARSAGPGILCPFCAQGPTMLANATLKPLCPLLEQMSQLQSHSNSSIRYMDHASVLLHGLAGVLGLVENGLIIFLVGFRMRQTVVTTWVLHLALSDLLAAASLPFFTYFLAVGHSWELGTPFCKLHSSVFFLNMFATGFLLSAISLDRCLQVVRPVWAQNHRTVAAAHRLCLALWALAVLNTVPYFVFRDTIPRRDGRIMCYYNVLLLSPGPDLDATCNWRQAALAISKFLLAFLVPLVIIASSHAAVSVQLRHRGRPRSGRFVRLVAAVVAAFALCWGPYHAFSLIEARAHAVPSLRPLAWRGLPFVTSLAFLNSVLNPLLYVLTCPDVLRKLRRSLRSVLESVLLDDSETGLDSRRRRRRTSSTATSATSFSLRSHLPPALCPARLPGWLRRGSAATPQKAQARDERGPLNSAVSTTSE</sequence>
<keyword evidence="6 13" id="KW-0297">G-protein coupled receptor</keyword>
<dbReference type="GO" id="GO:0004956">
    <property type="term" value="F:prostaglandin D receptor activity"/>
    <property type="evidence" value="ECO:0007669"/>
    <property type="project" value="Ensembl"/>
</dbReference>
<organism evidence="17 18">
    <name type="scientific">Oryctolagus cuniculus</name>
    <name type="common">Rabbit</name>
    <dbReference type="NCBI Taxonomy" id="9986"/>
    <lineage>
        <taxon>Eukaryota</taxon>
        <taxon>Metazoa</taxon>
        <taxon>Chordata</taxon>
        <taxon>Craniata</taxon>
        <taxon>Vertebrata</taxon>
        <taxon>Euteleostomi</taxon>
        <taxon>Mammalia</taxon>
        <taxon>Eutheria</taxon>
        <taxon>Euarchontoglires</taxon>
        <taxon>Glires</taxon>
        <taxon>Lagomorpha</taxon>
        <taxon>Leporidae</taxon>
        <taxon>Oryctolagus</taxon>
    </lineage>
</organism>
<comment type="subcellular location">
    <subcellularLocation>
        <location evidence="1">Cell membrane</location>
        <topology evidence="1">Multi-pass membrane protein</topology>
    </subcellularLocation>
</comment>
<dbReference type="Gene3D" id="1.20.1070.10">
    <property type="entry name" value="Rhodopsin 7-helix transmembrane proteins"/>
    <property type="match status" value="1"/>
</dbReference>
<evidence type="ECO:0000256" key="7">
    <source>
        <dbReference type="ARBA" id="ARBA00023136"/>
    </source>
</evidence>
<dbReference type="AlphaFoldDB" id="G1TM21"/>
<keyword evidence="2" id="KW-1003">Cell membrane</keyword>
<dbReference type="GO" id="GO:0004875">
    <property type="term" value="F:complement receptor activity"/>
    <property type="evidence" value="ECO:0007669"/>
    <property type="project" value="TreeGrafter"/>
</dbReference>
<protein>
    <submittedName>
        <fullName evidence="17">Prostaglandin D2 receptor 2</fullName>
    </submittedName>
</protein>
<dbReference type="PROSITE" id="PS00237">
    <property type="entry name" value="G_PROTEIN_RECEP_F1_1"/>
    <property type="match status" value="1"/>
</dbReference>
<feature type="transmembrane region" description="Helical" evidence="15">
    <location>
        <begin position="433"/>
        <end position="455"/>
    </location>
</feature>
<evidence type="ECO:0000256" key="2">
    <source>
        <dbReference type="ARBA" id="ARBA00022475"/>
    </source>
</evidence>
<reference evidence="17 18" key="1">
    <citation type="journal article" date="2011" name="Nature">
        <title>A high-resolution map of human evolutionary constraint using 29 mammals.</title>
        <authorList>
            <person name="Lindblad-Toh K."/>
            <person name="Garber M."/>
            <person name="Zuk O."/>
            <person name="Lin M.F."/>
            <person name="Parker B.J."/>
            <person name="Washietl S."/>
            <person name="Kheradpour P."/>
            <person name="Ernst J."/>
            <person name="Jordan G."/>
            <person name="Mauceli E."/>
            <person name="Ward L.D."/>
            <person name="Lowe C.B."/>
            <person name="Holloway A.K."/>
            <person name="Clamp M."/>
            <person name="Gnerre S."/>
            <person name="Alfoldi J."/>
            <person name="Beal K."/>
            <person name="Chang J."/>
            <person name="Clawson H."/>
            <person name="Cuff J."/>
            <person name="Di Palma F."/>
            <person name="Fitzgerald S."/>
            <person name="Flicek P."/>
            <person name="Guttman M."/>
            <person name="Hubisz M.J."/>
            <person name="Jaffe D.B."/>
            <person name="Jungreis I."/>
            <person name="Kent W.J."/>
            <person name="Kostka D."/>
            <person name="Lara M."/>
            <person name="Martins A.L."/>
            <person name="Massingham T."/>
            <person name="Moltke I."/>
            <person name="Raney B.J."/>
            <person name="Rasmussen M.D."/>
            <person name="Robinson J."/>
            <person name="Stark A."/>
            <person name="Vilella A.J."/>
            <person name="Wen J."/>
            <person name="Xie X."/>
            <person name="Zody M.C."/>
            <person name="Baldwin J."/>
            <person name="Bloom T."/>
            <person name="Chin C.W."/>
            <person name="Heiman D."/>
            <person name="Nicol R."/>
            <person name="Nusbaum C."/>
            <person name="Young S."/>
            <person name="Wilkinson J."/>
            <person name="Worley K.C."/>
            <person name="Kovar C.L."/>
            <person name="Muzny D.M."/>
            <person name="Gibbs R.A."/>
            <person name="Cree A."/>
            <person name="Dihn H.H."/>
            <person name="Fowler G."/>
            <person name="Jhangiani S."/>
            <person name="Joshi V."/>
            <person name="Lee S."/>
            <person name="Lewis L.R."/>
            <person name="Nazareth L.V."/>
            <person name="Okwuonu G."/>
            <person name="Santibanez J."/>
            <person name="Warren W.C."/>
            <person name="Mardis E.R."/>
            <person name="Weinstock G.M."/>
            <person name="Wilson R.K."/>
            <person name="Delehaunty K."/>
            <person name="Dooling D."/>
            <person name="Fronik C."/>
            <person name="Fulton L."/>
            <person name="Fulton B."/>
            <person name="Graves T."/>
            <person name="Minx P."/>
            <person name="Sodergren E."/>
            <person name="Birney E."/>
            <person name="Margulies E.H."/>
            <person name="Herrero J."/>
            <person name="Green E.D."/>
            <person name="Haussler D."/>
            <person name="Siepel A."/>
            <person name="Goldman N."/>
            <person name="Pollard K.S."/>
            <person name="Pedersen J.S."/>
            <person name="Lander E.S."/>
            <person name="Kellis M."/>
        </authorList>
    </citation>
    <scope>NUCLEOTIDE SEQUENCE [LARGE SCALE GENOMIC DNA]</scope>
    <source>
        <strain evidence="17 18">Thorbecke inbred</strain>
    </source>
</reference>
<dbReference type="GO" id="GO:0007200">
    <property type="term" value="P:phospholipase C-activating G protein-coupled receptor signaling pathway"/>
    <property type="evidence" value="ECO:0007669"/>
    <property type="project" value="TreeGrafter"/>
</dbReference>
<keyword evidence="9 13" id="KW-0675">Receptor</keyword>
<dbReference type="GO" id="GO:0001785">
    <property type="term" value="F:prostaglandin J receptor activity"/>
    <property type="evidence" value="ECO:0007669"/>
    <property type="project" value="Ensembl"/>
</dbReference>
<dbReference type="InParanoid" id="G1TM21"/>
<feature type="compositionally biased region" description="Low complexity" evidence="14">
    <location>
        <begin position="493"/>
        <end position="503"/>
    </location>
</feature>
<dbReference type="PROSITE" id="PS50262">
    <property type="entry name" value="G_PROTEIN_RECEP_F1_2"/>
    <property type="match status" value="1"/>
</dbReference>
<dbReference type="GO" id="GO:0019722">
    <property type="term" value="P:calcium-mediated signaling"/>
    <property type="evidence" value="ECO:0007669"/>
    <property type="project" value="Ensembl"/>
</dbReference>
<dbReference type="InterPro" id="IPR000276">
    <property type="entry name" value="GPCR_Rhodpsn"/>
</dbReference>
<dbReference type="SMR" id="G1TM21"/>
<dbReference type="GO" id="GO:2000255">
    <property type="term" value="P:negative regulation of male germ cell proliferation"/>
    <property type="evidence" value="ECO:0007669"/>
    <property type="project" value="Ensembl"/>
</dbReference>
<feature type="transmembrane region" description="Helical" evidence="15">
    <location>
        <begin position="392"/>
        <end position="413"/>
    </location>
</feature>
<evidence type="ECO:0000259" key="16">
    <source>
        <dbReference type="PROSITE" id="PS50262"/>
    </source>
</evidence>
<evidence type="ECO:0000256" key="10">
    <source>
        <dbReference type="ARBA" id="ARBA00023180"/>
    </source>
</evidence>
<feature type="transmembrane region" description="Helical" evidence="15">
    <location>
        <begin position="184"/>
        <end position="205"/>
    </location>
</feature>
<dbReference type="GO" id="GO:0045745">
    <property type="term" value="P:positive regulation of G protein-coupled receptor signaling pathway"/>
    <property type="evidence" value="ECO:0007669"/>
    <property type="project" value="Ensembl"/>
</dbReference>
<feature type="transmembrane region" description="Helical" evidence="15">
    <location>
        <begin position="359"/>
        <end position="380"/>
    </location>
</feature>
<feature type="transmembrane region" description="Helical" evidence="15">
    <location>
        <begin position="259"/>
        <end position="279"/>
    </location>
</feature>
<dbReference type="PANTHER" id="PTHR24225">
    <property type="entry name" value="CHEMOTACTIC RECEPTOR"/>
    <property type="match status" value="1"/>
</dbReference>
<keyword evidence="3" id="KW-0597">Phosphoprotein</keyword>
<evidence type="ECO:0000256" key="8">
    <source>
        <dbReference type="ARBA" id="ARBA00023157"/>
    </source>
</evidence>
<feature type="region of interest" description="Disordered" evidence="14">
    <location>
        <begin position="482"/>
        <end position="503"/>
    </location>
</feature>
<dbReference type="GO" id="GO:0005886">
    <property type="term" value="C:plasma membrane"/>
    <property type="evidence" value="ECO:0007669"/>
    <property type="project" value="UniProtKB-SubCell"/>
</dbReference>
<evidence type="ECO:0000313" key="17">
    <source>
        <dbReference type="Ensembl" id="ENSOCUP00000018027.2"/>
    </source>
</evidence>
<evidence type="ECO:0000256" key="3">
    <source>
        <dbReference type="ARBA" id="ARBA00022553"/>
    </source>
</evidence>
<keyword evidence="8" id="KW-1015">Disulfide bond</keyword>
<dbReference type="InterPro" id="IPR017452">
    <property type="entry name" value="GPCR_Rhodpsn_7TM"/>
</dbReference>
<feature type="region of interest" description="Disordered" evidence="14">
    <location>
        <begin position="524"/>
        <end position="550"/>
    </location>
</feature>
<name>G1TM21_RABIT</name>
<dbReference type="SUPFAM" id="SSF81321">
    <property type="entry name" value="Family A G protein-coupled receptor-like"/>
    <property type="match status" value="1"/>
</dbReference>
<dbReference type="GO" id="GO:0004958">
    <property type="term" value="F:prostaglandin F receptor activity"/>
    <property type="evidence" value="ECO:0007669"/>
    <property type="project" value="Ensembl"/>
</dbReference>
<dbReference type="Pfam" id="PF00001">
    <property type="entry name" value="7tm_1"/>
    <property type="match status" value="1"/>
</dbReference>
<dbReference type="PaxDb" id="9986-ENSOCUP00000018027"/>
<reference evidence="17" key="2">
    <citation type="submission" date="2025-08" db="UniProtKB">
        <authorList>
            <consortium name="Ensembl"/>
        </authorList>
    </citation>
    <scope>IDENTIFICATION</scope>
    <source>
        <strain evidence="17">Thorbecke</strain>
    </source>
</reference>
<dbReference type="PRINTS" id="PR00237">
    <property type="entry name" value="GPCRRHODOPSN"/>
</dbReference>
<evidence type="ECO:0000256" key="13">
    <source>
        <dbReference type="RuleBase" id="RU000688"/>
    </source>
</evidence>
<dbReference type="Bgee" id="ENSOCUG00000025455">
    <property type="expression patterns" value="Expressed in blood and 3 other cell types or tissues"/>
</dbReference>
<keyword evidence="5 15" id="KW-1133">Transmembrane helix</keyword>
<comment type="similarity">
    <text evidence="13">Belongs to the G-protein coupled receptor 1 family.</text>
</comment>
<dbReference type="Proteomes" id="UP000001811">
    <property type="component" value="Chromosome 1"/>
</dbReference>
<evidence type="ECO:0000256" key="5">
    <source>
        <dbReference type="ARBA" id="ARBA00022989"/>
    </source>
</evidence>
<dbReference type="GeneTree" id="ENSGT00940000162009"/>
<evidence type="ECO:0000256" key="9">
    <source>
        <dbReference type="ARBA" id="ARBA00023170"/>
    </source>
</evidence>
<dbReference type="FunCoup" id="G1TM21">
    <property type="interactions" value="319"/>
</dbReference>
<dbReference type="PANTHER" id="PTHR24225:SF72">
    <property type="entry name" value="G-PROTEIN COUPLED RECEPTORS FAMILY 1 PROFILE DOMAIN-CONTAINING PROTEIN-RELATED"/>
    <property type="match status" value="1"/>
</dbReference>
<proteinExistence type="inferred from homology"/>
<dbReference type="GO" id="GO:0007204">
    <property type="term" value="P:positive regulation of cytosolic calcium ion concentration"/>
    <property type="evidence" value="ECO:0007669"/>
    <property type="project" value="TreeGrafter"/>
</dbReference>
<evidence type="ECO:0000256" key="1">
    <source>
        <dbReference type="ARBA" id="ARBA00004651"/>
    </source>
</evidence>
<evidence type="ECO:0000256" key="12">
    <source>
        <dbReference type="ARBA" id="ARBA00025736"/>
    </source>
</evidence>
<dbReference type="Ensembl" id="ENSOCUT00000025116.2">
    <property type="protein sequence ID" value="ENSOCUP00000018027.2"/>
    <property type="gene ID" value="ENSOCUG00000025455.2"/>
</dbReference>
<feature type="domain" description="G-protein coupled receptors family 1 profile" evidence="16">
    <location>
        <begin position="197"/>
        <end position="452"/>
    </location>
</feature>